<dbReference type="OrthoDB" id="5377273at2759"/>
<gene>
    <name evidence="9" type="ORF">Slin15195_G047650</name>
</gene>
<sequence>MDALHKIAGVSEAQRSDAASPPPAAAPVTSNTTQASNSTTIPPPPPPKDTSDARSERRASLPLNRRPSHKSFRSGKSGKSGHSRASKSRNASRTSLGLREGGDVPPTPKLNKNPERNLYGDLAAQPVQPRSSAPSVHSSRHARRNTEEVAGGDDGESMVEGEEDSDFEWGPQHPCFPHPNPHCMPKSREAQETRVIRVKRDYLVAGDLYPQYANLYPEILDPLVSDEEFRDLIQQVNSILLRAFSPYTSRAWIDAILGAATGYFWDDLGFTGAKGGEKELERYVERWNTEREKEGREVKLITPRTTGFMSLDFVVPDPGIDIAAESEDDGDAVTGNQQSQAGLGASLQQA</sequence>
<feature type="compositionally biased region" description="Basic and acidic residues" evidence="7">
    <location>
        <begin position="49"/>
        <end position="59"/>
    </location>
</feature>
<evidence type="ECO:0000256" key="7">
    <source>
        <dbReference type="SAM" id="MobiDB-lite"/>
    </source>
</evidence>
<comment type="subcellular location">
    <subcellularLocation>
        <location evidence="1">Endoplasmic reticulum membrane</location>
        <topology evidence="1">Peripheral membrane protein</topology>
    </subcellularLocation>
</comment>
<feature type="compositionally biased region" description="Polar residues" evidence="7">
    <location>
        <begin position="128"/>
        <end position="137"/>
    </location>
</feature>
<keyword evidence="10" id="KW-1185">Reference proteome</keyword>
<comment type="subunit">
    <text evidence="3">Interacts with ERF2.</text>
</comment>
<keyword evidence="6" id="KW-0472">Membrane</keyword>
<dbReference type="AlphaFoldDB" id="A0A9Q9AVG9"/>
<proteinExistence type="inferred from homology"/>
<protein>
    <recommendedName>
        <fullName evidence="4">Ras modification protein ERF4</fullName>
    </recommendedName>
</protein>
<evidence type="ECO:0000256" key="5">
    <source>
        <dbReference type="ARBA" id="ARBA00022824"/>
    </source>
</evidence>
<accession>A0A9Q9AVG9</accession>
<dbReference type="InterPro" id="IPR019383">
    <property type="entry name" value="Golgin_A_7/ERF4"/>
</dbReference>
<evidence type="ECO:0000313" key="9">
    <source>
        <dbReference type="EMBL" id="USW51446.1"/>
    </source>
</evidence>
<evidence type="ECO:0000256" key="2">
    <source>
        <dbReference type="ARBA" id="ARBA00007732"/>
    </source>
</evidence>
<feature type="compositionally biased region" description="Low complexity" evidence="7">
    <location>
        <begin position="26"/>
        <end position="40"/>
    </location>
</feature>
<evidence type="ECO:0000256" key="4">
    <source>
        <dbReference type="ARBA" id="ARBA00018463"/>
    </source>
</evidence>
<evidence type="ECO:0000256" key="1">
    <source>
        <dbReference type="ARBA" id="ARBA00004406"/>
    </source>
</evidence>
<keyword evidence="5" id="KW-0256">Endoplasmic reticulum</keyword>
<name>A0A9Q9AVG9_9PEZI</name>
<evidence type="ECO:0000256" key="6">
    <source>
        <dbReference type="ARBA" id="ARBA00023136"/>
    </source>
</evidence>
<feature type="domain" description="Golgin subfamily A member 7/ERF4" evidence="8">
    <location>
        <begin position="195"/>
        <end position="312"/>
    </location>
</feature>
<organism evidence="9 10">
    <name type="scientific">Septoria linicola</name>
    <dbReference type="NCBI Taxonomy" id="215465"/>
    <lineage>
        <taxon>Eukaryota</taxon>
        <taxon>Fungi</taxon>
        <taxon>Dikarya</taxon>
        <taxon>Ascomycota</taxon>
        <taxon>Pezizomycotina</taxon>
        <taxon>Dothideomycetes</taxon>
        <taxon>Dothideomycetidae</taxon>
        <taxon>Mycosphaerellales</taxon>
        <taxon>Mycosphaerellaceae</taxon>
        <taxon>Septoria</taxon>
    </lineage>
</organism>
<dbReference type="EMBL" id="CP099420">
    <property type="protein sequence ID" value="USW51446.1"/>
    <property type="molecule type" value="Genomic_DNA"/>
</dbReference>
<feature type="compositionally biased region" description="Acidic residues" evidence="7">
    <location>
        <begin position="150"/>
        <end position="167"/>
    </location>
</feature>
<dbReference type="Proteomes" id="UP001056384">
    <property type="component" value="Chromosome 3"/>
</dbReference>
<evidence type="ECO:0000256" key="3">
    <source>
        <dbReference type="ARBA" id="ARBA00011396"/>
    </source>
</evidence>
<feature type="region of interest" description="Disordered" evidence="7">
    <location>
        <begin position="1"/>
        <end position="188"/>
    </location>
</feature>
<dbReference type="InterPro" id="IPR051371">
    <property type="entry name" value="Ras_palmitoyltransferase"/>
</dbReference>
<dbReference type="PANTHER" id="PTHR13254">
    <property type="entry name" value="GOLGI AUTOANTIGEN, GOLGIN SUBFAMILY A, 7"/>
    <property type="match status" value="1"/>
</dbReference>
<reference evidence="9" key="1">
    <citation type="submission" date="2022-06" db="EMBL/GenBank/DDBJ databases">
        <title>Complete genome sequences of two strains of the flax pathogen Septoria linicola.</title>
        <authorList>
            <person name="Lapalu N."/>
            <person name="Simon A."/>
            <person name="Demenou B."/>
            <person name="Paumier D."/>
            <person name="Guillot M.-P."/>
            <person name="Gout L."/>
            <person name="Valade R."/>
        </authorList>
    </citation>
    <scope>NUCLEOTIDE SEQUENCE</scope>
    <source>
        <strain evidence="9">SE15195</strain>
    </source>
</reference>
<feature type="compositionally biased region" description="Polar residues" evidence="7">
    <location>
        <begin position="334"/>
        <end position="350"/>
    </location>
</feature>
<dbReference type="Pfam" id="PF10256">
    <property type="entry name" value="Erf4"/>
    <property type="match status" value="1"/>
</dbReference>
<evidence type="ECO:0000259" key="8">
    <source>
        <dbReference type="Pfam" id="PF10256"/>
    </source>
</evidence>
<dbReference type="GO" id="GO:0006612">
    <property type="term" value="P:protein targeting to membrane"/>
    <property type="evidence" value="ECO:0007669"/>
    <property type="project" value="TreeGrafter"/>
</dbReference>
<dbReference type="PANTHER" id="PTHR13254:SF0">
    <property type="entry name" value="GOLGIN SUBFAMILY A MEMBER 7_ERF4 DOMAIN-CONTAINING PROTEIN"/>
    <property type="match status" value="1"/>
</dbReference>
<feature type="region of interest" description="Disordered" evidence="7">
    <location>
        <begin position="324"/>
        <end position="350"/>
    </location>
</feature>
<evidence type="ECO:0000313" key="10">
    <source>
        <dbReference type="Proteomes" id="UP001056384"/>
    </source>
</evidence>
<comment type="similarity">
    <text evidence="2">Belongs to the ERF4 family.</text>
</comment>
<dbReference type="GO" id="GO:0031211">
    <property type="term" value="C:endoplasmic reticulum palmitoyltransferase complex"/>
    <property type="evidence" value="ECO:0007669"/>
    <property type="project" value="TreeGrafter"/>
</dbReference>
<dbReference type="GO" id="GO:0005789">
    <property type="term" value="C:endoplasmic reticulum membrane"/>
    <property type="evidence" value="ECO:0007669"/>
    <property type="project" value="UniProtKB-SubCell"/>
</dbReference>